<dbReference type="EMBL" id="CP022098">
    <property type="protein sequence ID" value="ATB35241.1"/>
    <property type="molecule type" value="Genomic_DNA"/>
</dbReference>
<keyword evidence="6" id="KW-0460">Magnesium</keyword>
<keyword evidence="1" id="KW-0808">Transferase</keyword>
<dbReference type="GO" id="GO:0005524">
    <property type="term" value="F:ATP binding"/>
    <property type="evidence" value="ECO:0007669"/>
    <property type="project" value="UniProtKB-KW"/>
</dbReference>
<dbReference type="GO" id="GO:0009117">
    <property type="term" value="P:nucleotide metabolic process"/>
    <property type="evidence" value="ECO:0007669"/>
    <property type="project" value="UniProtKB-KW"/>
</dbReference>
<dbReference type="Proteomes" id="UP000217257">
    <property type="component" value="Chromosome"/>
</dbReference>
<accession>A0A250IVQ2</accession>
<dbReference type="AlphaFoldDB" id="A0A250IVQ2"/>
<dbReference type="CDD" id="cd05400">
    <property type="entry name" value="NT_2-5OAS_ClassI-CCAase"/>
    <property type="match status" value="1"/>
</dbReference>
<evidence type="ECO:0000256" key="1">
    <source>
        <dbReference type="ARBA" id="ARBA00022679"/>
    </source>
</evidence>
<organism evidence="12 13">
    <name type="scientific">Cystobacter fuscus</name>
    <dbReference type="NCBI Taxonomy" id="43"/>
    <lineage>
        <taxon>Bacteria</taxon>
        <taxon>Pseudomonadati</taxon>
        <taxon>Myxococcota</taxon>
        <taxon>Myxococcia</taxon>
        <taxon>Myxococcales</taxon>
        <taxon>Cystobacterineae</taxon>
        <taxon>Archangiaceae</taxon>
        <taxon>Cystobacter</taxon>
    </lineage>
</organism>
<dbReference type="GO" id="GO:0046872">
    <property type="term" value="F:metal ion binding"/>
    <property type="evidence" value="ECO:0007669"/>
    <property type="project" value="UniProtKB-KW"/>
</dbReference>
<comment type="catalytic activity">
    <reaction evidence="10">
        <text>GTP + ATP = 3',3'-cGAMP + 2 diphosphate</text>
        <dbReference type="Rhea" id="RHEA:35647"/>
        <dbReference type="ChEBI" id="CHEBI:30616"/>
        <dbReference type="ChEBI" id="CHEBI:33019"/>
        <dbReference type="ChEBI" id="CHEBI:37565"/>
        <dbReference type="ChEBI" id="CHEBI:71501"/>
    </reaction>
    <physiologicalReaction direction="left-to-right" evidence="10">
        <dbReference type="Rhea" id="RHEA:35648"/>
    </physiologicalReaction>
</comment>
<evidence type="ECO:0000313" key="13">
    <source>
        <dbReference type="Proteomes" id="UP000217257"/>
    </source>
</evidence>
<sequence>MANIQKYFEQFDEDIRLKRFDENQMLREKRDAIHRRLREKFEAMRRAGADIPSFETFNQGSYQMGTGIQPAEGGEYDIDVGLRFNCDQTKYSNPVALKQVVADALEGHTSIPTRMRRSCVTVYYKQNGEQAYHVDLAVYVYAHANSSRLVIAKGEHGSGLGDRKWEESSPQELCDWVENRFSNKEEEAQFLRVIRALKRWKTEKFKTDGQNAPSGIGLTVAAGQWFVPSIKRPFSGPIAFDDRTAMRAFVDRMVREFHLAGHKTDGSSLYRLEVRVPVVPHGDIFERMTSGQMSTFRDRLIQLRDQLDAVEHELDPVDACTRMLKEFGEAFPVPDKSKTGAVRGIATTTSGTSA</sequence>
<dbReference type="Pfam" id="PF21654">
    <property type="entry name" value="DncV-like_NTFase"/>
    <property type="match status" value="1"/>
</dbReference>
<evidence type="ECO:0000256" key="4">
    <source>
        <dbReference type="ARBA" id="ARBA00022741"/>
    </source>
</evidence>
<dbReference type="InterPro" id="IPR048445">
    <property type="entry name" value="DncV-like_NTFase"/>
</dbReference>
<dbReference type="GO" id="GO:0016779">
    <property type="term" value="F:nucleotidyltransferase activity"/>
    <property type="evidence" value="ECO:0007669"/>
    <property type="project" value="UniProtKB-KW"/>
</dbReference>
<keyword evidence="2" id="KW-0548">Nucleotidyltransferase</keyword>
<evidence type="ECO:0000256" key="10">
    <source>
        <dbReference type="ARBA" id="ARBA00048304"/>
    </source>
</evidence>
<evidence type="ECO:0000256" key="2">
    <source>
        <dbReference type="ARBA" id="ARBA00022695"/>
    </source>
</evidence>
<feature type="domain" description="Cyclic GMP-AMP synthase DncV-like nucleotidyltransferase" evidence="11">
    <location>
        <begin position="56"/>
        <end position="139"/>
    </location>
</feature>
<evidence type="ECO:0000256" key="7">
    <source>
        <dbReference type="ARBA" id="ARBA00023080"/>
    </source>
</evidence>
<keyword evidence="4" id="KW-0547">Nucleotide-binding</keyword>
<dbReference type="KEGG" id="cfus:CYFUS_000653"/>
<evidence type="ECO:0000313" key="12">
    <source>
        <dbReference type="EMBL" id="ATB35241.1"/>
    </source>
</evidence>
<evidence type="ECO:0000256" key="3">
    <source>
        <dbReference type="ARBA" id="ARBA00022723"/>
    </source>
</evidence>
<keyword evidence="7" id="KW-0546">Nucleotide metabolism</keyword>
<evidence type="ECO:0000256" key="6">
    <source>
        <dbReference type="ARBA" id="ARBA00022842"/>
    </source>
</evidence>
<dbReference type="InterPro" id="IPR006116">
    <property type="entry name" value="NT_2-5OAS_ClassI-CCAase"/>
</dbReference>
<dbReference type="RefSeq" id="WP_095983895.1">
    <property type="nucleotide sequence ID" value="NZ_CP022098.1"/>
</dbReference>
<evidence type="ECO:0000256" key="9">
    <source>
        <dbReference type="ARBA" id="ARBA00044145"/>
    </source>
</evidence>
<evidence type="ECO:0000259" key="11">
    <source>
        <dbReference type="Pfam" id="PF21654"/>
    </source>
</evidence>
<name>A0A250IVQ2_9BACT</name>
<proteinExistence type="predicted"/>
<gene>
    <name evidence="12" type="ORF">CYFUS_000653</name>
</gene>
<evidence type="ECO:0000256" key="8">
    <source>
        <dbReference type="ARBA" id="ARBA00023118"/>
    </source>
</evidence>
<protein>
    <recommendedName>
        <fullName evidence="9">Cyclic GMP-AMP synthase</fullName>
    </recommendedName>
</protein>
<keyword evidence="8" id="KW-0051">Antiviral defense</keyword>
<keyword evidence="5" id="KW-0067">ATP-binding</keyword>
<dbReference type="GO" id="GO:0051607">
    <property type="term" value="P:defense response to virus"/>
    <property type="evidence" value="ECO:0007669"/>
    <property type="project" value="UniProtKB-KW"/>
</dbReference>
<reference evidence="12 13" key="1">
    <citation type="submission" date="2017-06" db="EMBL/GenBank/DDBJ databases">
        <title>Sequencing and comparative analysis of myxobacterial genomes.</title>
        <authorList>
            <person name="Rupp O."/>
            <person name="Goesmann A."/>
            <person name="Sogaard-Andersen L."/>
        </authorList>
    </citation>
    <scope>NUCLEOTIDE SEQUENCE [LARGE SCALE GENOMIC DNA]</scope>
    <source>
        <strain evidence="12 13">DSM 52655</strain>
    </source>
</reference>
<keyword evidence="3" id="KW-0479">Metal-binding</keyword>
<evidence type="ECO:0000256" key="5">
    <source>
        <dbReference type="ARBA" id="ARBA00022840"/>
    </source>
</evidence>